<keyword evidence="4" id="KW-1185">Reference proteome</keyword>
<dbReference type="Gene3D" id="3.30.457.10">
    <property type="entry name" value="Copper amine oxidase-like, N-terminal domain"/>
    <property type="match status" value="1"/>
</dbReference>
<comment type="caution">
    <text evidence="3">The sequence shown here is derived from an EMBL/GenBank/DDBJ whole genome shotgun (WGS) entry which is preliminary data.</text>
</comment>
<proteinExistence type="predicted"/>
<evidence type="ECO:0000259" key="2">
    <source>
        <dbReference type="Pfam" id="PF07833"/>
    </source>
</evidence>
<dbReference type="AlphaFoldDB" id="E0NM12"/>
<feature type="domain" description="Copper amine oxidase-like N-terminal" evidence="2">
    <location>
        <begin position="206"/>
        <end position="273"/>
    </location>
</feature>
<dbReference type="HOGENOM" id="CLU_986422_0_0_9"/>
<evidence type="ECO:0000256" key="1">
    <source>
        <dbReference type="SAM" id="SignalP"/>
    </source>
</evidence>
<reference evidence="3 4" key="1">
    <citation type="submission" date="2010-07" db="EMBL/GenBank/DDBJ databases">
        <authorList>
            <person name="Muzny D."/>
            <person name="Qin X."/>
            <person name="Deng J."/>
            <person name="Jiang H."/>
            <person name="Liu Y."/>
            <person name="Qu J."/>
            <person name="Song X.-Z."/>
            <person name="Zhang L."/>
            <person name="Thornton R."/>
            <person name="Coyle M."/>
            <person name="Francisco L."/>
            <person name="Jackson L."/>
            <person name="Javaid M."/>
            <person name="Korchina V."/>
            <person name="Kovar C."/>
            <person name="Mata R."/>
            <person name="Mathew T."/>
            <person name="Ngo R."/>
            <person name="Nguyen L."/>
            <person name="Nguyen N."/>
            <person name="Okwuonu G."/>
            <person name="Ongeri F."/>
            <person name="Pham C."/>
            <person name="Simmons D."/>
            <person name="Wilczek-Boney K."/>
            <person name="Hale W."/>
            <person name="Jakkamsetti A."/>
            <person name="Pham P."/>
            <person name="Ruth R."/>
            <person name="San Lucas F."/>
            <person name="Warren J."/>
            <person name="Zhang J."/>
            <person name="Zhao Z."/>
            <person name="Zhou C."/>
            <person name="Zhu D."/>
            <person name="Lee S."/>
            <person name="Bess C."/>
            <person name="Blankenburg K."/>
            <person name="Forbes L."/>
            <person name="Fu Q."/>
            <person name="Gubbala S."/>
            <person name="Hirani K."/>
            <person name="Jayaseelan J.C."/>
            <person name="Lara F."/>
            <person name="Munidasa M."/>
            <person name="Palculict T."/>
            <person name="Patil S."/>
            <person name="Pu L.-L."/>
            <person name="Saada N."/>
            <person name="Tang L."/>
            <person name="Weissenberger G."/>
            <person name="Zhu Y."/>
            <person name="Hemphill L."/>
            <person name="Shang Y."/>
            <person name="Youmans B."/>
            <person name="Ayvaz T."/>
            <person name="Ross M."/>
            <person name="Santibanez J."/>
            <person name="Aqrawi P."/>
            <person name="Gross S."/>
            <person name="Joshi V."/>
            <person name="Fowler G."/>
            <person name="Nazareth L."/>
            <person name="Reid J."/>
            <person name="Worley K."/>
            <person name="Petrosino J."/>
            <person name="Highlander S."/>
            <person name="Gibbs R."/>
        </authorList>
    </citation>
    <scope>NUCLEOTIDE SEQUENCE [LARGE SCALE GENOMIC DNA]</scope>
    <source>
        <strain evidence="3 4">ATCC BAA-1640</strain>
    </source>
</reference>
<dbReference type="EMBL" id="AEEH01000044">
    <property type="protein sequence ID" value="EFM25067.1"/>
    <property type="molecule type" value="Genomic_DNA"/>
</dbReference>
<feature type="chain" id="PRO_5003138113" evidence="1">
    <location>
        <begin position="22"/>
        <end position="282"/>
    </location>
</feature>
<evidence type="ECO:0000313" key="4">
    <source>
        <dbReference type="Proteomes" id="UP000003280"/>
    </source>
</evidence>
<accession>E0NM12</accession>
<dbReference type="InterPro" id="IPR012854">
    <property type="entry name" value="Cu_amine_oxidase-like_N"/>
</dbReference>
<organism evidence="3 4">
    <name type="scientific">Peptoniphilus duerdenii ATCC BAA-1640</name>
    <dbReference type="NCBI Taxonomy" id="862517"/>
    <lineage>
        <taxon>Bacteria</taxon>
        <taxon>Bacillati</taxon>
        <taxon>Bacillota</taxon>
        <taxon>Tissierellia</taxon>
        <taxon>Tissierellales</taxon>
        <taxon>Peptoniphilaceae</taxon>
        <taxon>Peptoniphilus</taxon>
    </lineage>
</organism>
<dbReference type="STRING" id="862517.HMPREF9225_1201"/>
<dbReference type="RefSeq" id="WP_008902015.1">
    <property type="nucleotide sequence ID" value="NZ_GL397071.1"/>
</dbReference>
<name>E0NM12_9FIRM</name>
<dbReference type="InterPro" id="IPR036582">
    <property type="entry name" value="Mao_N_sf"/>
</dbReference>
<feature type="signal peptide" evidence="1">
    <location>
        <begin position="1"/>
        <end position="21"/>
    </location>
</feature>
<sequence length="282" mass="32250">MKRLLAMTLAFVLTIGTISFAKENKEAVGYERVFGKVTEVVEDKDNSQILVESKDQEKSMEKLYLYTGKVPVLDLKTGKFVENYKFKKGDMIQYFYKKDAPIMLSMPAKLNPDFIAINAEDGEYSVDVDHFNEKGRGVSNRVEINLSDDSKVMNLKGEEVGKFQEGDYSVIYKTATRSMPPIVDAEKIVALEAKAEDSAEKEEKNIALRKYYEELGAKVEWNKETRTIKISSKDKSVEIDVKRKELTIEEKVMMMEGFKIEKGTSLVPEQFINKIDKFLLNK</sequence>
<dbReference type="Proteomes" id="UP000003280">
    <property type="component" value="Unassembled WGS sequence"/>
</dbReference>
<dbReference type="Pfam" id="PF07833">
    <property type="entry name" value="Cu_amine_oxidN1"/>
    <property type="match status" value="1"/>
</dbReference>
<keyword evidence="1" id="KW-0732">Signal</keyword>
<gene>
    <name evidence="3" type="ORF">HMPREF9225_1201</name>
</gene>
<protein>
    <submittedName>
        <fullName evidence="3">Copper amine oxidase domain protein</fullName>
    </submittedName>
</protein>
<evidence type="ECO:0000313" key="3">
    <source>
        <dbReference type="EMBL" id="EFM25067.1"/>
    </source>
</evidence>
<dbReference type="SUPFAM" id="SSF55383">
    <property type="entry name" value="Copper amine oxidase, domain N"/>
    <property type="match status" value="1"/>
</dbReference>
<dbReference type="OrthoDB" id="1684927at2"/>